<comment type="subcellular location">
    <subcellularLocation>
        <location evidence="1">Nucleus</location>
        <location evidence="1">Nuclear pore complex</location>
    </subcellularLocation>
</comment>
<evidence type="ECO:0000256" key="9">
    <source>
        <dbReference type="SAM" id="MobiDB-lite"/>
    </source>
</evidence>
<gene>
    <name evidence="10" type="ORF">MA16_Dca004343</name>
</gene>
<dbReference type="AlphaFoldDB" id="A0A2I0W777"/>
<keyword evidence="6" id="KW-0906">Nuclear pore complex</keyword>
<evidence type="ECO:0000256" key="8">
    <source>
        <dbReference type="SAM" id="Coils"/>
    </source>
</evidence>
<keyword evidence="2" id="KW-0813">Transport</keyword>
<evidence type="ECO:0000256" key="7">
    <source>
        <dbReference type="ARBA" id="ARBA00023242"/>
    </source>
</evidence>
<feature type="coiled-coil region" evidence="8">
    <location>
        <begin position="720"/>
        <end position="747"/>
    </location>
</feature>
<dbReference type="InterPro" id="IPR036322">
    <property type="entry name" value="WD40_repeat_dom_sf"/>
</dbReference>
<keyword evidence="5" id="KW-0811">Translocation</keyword>
<dbReference type="GO" id="GO:0005643">
    <property type="term" value="C:nuclear pore"/>
    <property type="evidence" value="ECO:0007669"/>
    <property type="project" value="UniProtKB-SubCell"/>
</dbReference>
<evidence type="ECO:0000256" key="1">
    <source>
        <dbReference type="ARBA" id="ARBA00004567"/>
    </source>
</evidence>
<keyword evidence="7" id="KW-0539">Nucleus</keyword>
<name>A0A2I0W777_9ASPA</name>
<evidence type="ECO:0000256" key="3">
    <source>
        <dbReference type="ARBA" id="ARBA00022816"/>
    </source>
</evidence>
<reference evidence="10 11" key="2">
    <citation type="journal article" date="2017" name="Nature">
        <title>The Apostasia genome and the evolution of orchids.</title>
        <authorList>
            <person name="Zhang G.Q."/>
            <person name="Liu K.W."/>
            <person name="Li Z."/>
            <person name="Lohaus R."/>
            <person name="Hsiao Y.Y."/>
            <person name="Niu S.C."/>
            <person name="Wang J.Y."/>
            <person name="Lin Y.C."/>
            <person name="Xu Q."/>
            <person name="Chen L.J."/>
            <person name="Yoshida K."/>
            <person name="Fujiwara S."/>
            <person name="Wang Z.W."/>
            <person name="Zhang Y.Q."/>
            <person name="Mitsuda N."/>
            <person name="Wang M."/>
            <person name="Liu G.H."/>
            <person name="Pecoraro L."/>
            <person name="Huang H.X."/>
            <person name="Xiao X.J."/>
            <person name="Lin M."/>
            <person name="Wu X.Y."/>
            <person name="Wu W.L."/>
            <person name="Chen Y.Y."/>
            <person name="Chang S.B."/>
            <person name="Sakamoto S."/>
            <person name="Ohme-Takagi M."/>
            <person name="Yagi M."/>
            <person name="Zeng S.J."/>
            <person name="Shen C.Y."/>
            <person name="Yeh C.M."/>
            <person name="Luo Y.B."/>
            <person name="Tsai W.C."/>
            <person name="Van de Peer Y."/>
            <person name="Liu Z.J."/>
        </authorList>
    </citation>
    <scope>NUCLEOTIDE SEQUENCE [LARGE SCALE GENOMIC DNA]</scope>
    <source>
        <tissue evidence="10">The whole plant</tissue>
    </source>
</reference>
<dbReference type="STRING" id="906689.A0A2I0W777"/>
<keyword evidence="11" id="KW-1185">Reference proteome</keyword>
<evidence type="ECO:0000313" key="11">
    <source>
        <dbReference type="Proteomes" id="UP000233837"/>
    </source>
</evidence>
<evidence type="ECO:0000256" key="6">
    <source>
        <dbReference type="ARBA" id="ARBA00023132"/>
    </source>
</evidence>
<dbReference type="InterPro" id="IPR015943">
    <property type="entry name" value="WD40/YVTN_repeat-like_dom_sf"/>
</dbReference>
<sequence length="873" mass="96956">MSRESADSSSKIDSRMNSRTGGDGESPRRSSPASSKKTLEWVALEKHPIFGNSNSSRSTAIIDASGTTSSSSSVLQNLLAWDAGSSRLYLWDAGSQCVHRLAIRFRDPDPVSRSTSFSAVVVEAAFPSEIFSTDIDIQATVHDISLNTDGSTLLLTGSEGLSVMHLYERTYSFDGKISCRTVLVGSRLFSSNNNGLRILQATWHPYSSNHLGVLSSDSVLRLFDLSSDLERAEQEFYLQPELGRIQNTVSFCPIAFSFGGQHLWERFSVFILYSNGSLYILCPIVPFGSFFSLMHVKEIYKDAHVGLDSSNPTVARNSGLAITWLEATFPELVERKMEEESVFLLRAHPYTPIEASLALQHFFGPLVYASYGEKTDEPYVSVTGCEGKPVNFLYCSIGKDSVVVIAWSSGLLQIDALIDEAQPLWKAGSSPHFRVDTSGNIEGVAVICQSDLEESAISHKRVEHELANMQGASAAVSYRDPLLLLKLAIVDLSLPKNALNRCLLSLFPDPLVSERFYCLHSGGVDMIIIHCLPFSNMIPEMEAATSSVCPILTTSHSESSPQALCGFAVVADSYGHSQFVGVTPTNECIVLEMKGWNEMLPSHFDLDMKPSGSTETIISDLLSKELLSGPKAIIIPPSTSLRSLTPDSIEGRSTLHHYIKLFHENYVEYAHKVPKSLCRKDAPIVFLALSLAKFNEIRFLQYDQVYIELEQHGEYVKTITDTQLKRLKEVEQRLSKLEKNEKGVEERISRAFKVYELLEQRLKNFEVLPAANKKPLSKAEREFNADLDRITDLELDEFHSAIDALNTRLKRYLQTSAASLSKVAMLGSGRRKNYVPNDQVSQLKSALSLLSNINSENVKKVKLIEDRLESQQE</sequence>
<dbReference type="InterPro" id="IPR037700">
    <property type="entry name" value="NUP88/NUP82"/>
</dbReference>
<reference evidence="10 11" key="1">
    <citation type="journal article" date="2016" name="Sci. Rep.">
        <title>The Dendrobium catenatum Lindl. genome sequence provides insights into polysaccharide synthase, floral development and adaptive evolution.</title>
        <authorList>
            <person name="Zhang G.Q."/>
            <person name="Xu Q."/>
            <person name="Bian C."/>
            <person name="Tsai W.C."/>
            <person name="Yeh C.M."/>
            <person name="Liu K.W."/>
            <person name="Yoshida K."/>
            <person name="Zhang L.S."/>
            <person name="Chang S.B."/>
            <person name="Chen F."/>
            <person name="Shi Y."/>
            <person name="Su Y.Y."/>
            <person name="Zhang Y.Q."/>
            <person name="Chen L.J."/>
            <person name="Yin Y."/>
            <person name="Lin M."/>
            <person name="Huang H."/>
            <person name="Deng H."/>
            <person name="Wang Z.W."/>
            <person name="Zhu S.L."/>
            <person name="Zhao X."/>
            <person name="Deng C."/>
            <person name="Niu S.C."/>
            <person name="Huang J."/>
            <person name="Wang M."/>
            <person name="Liu G.H."/>
            <person name="Yang H.J."/>
            <person name="Xiao X.J."/>
            <person name="Hsiao Y.Y."/>
            <person name="Wu W.L."/>
            <person name="Chen Y.Y."/>
            <person name="Mitsuda N."/>
            <person name="Ohme-Takagi M."/>
            <person name="Luo Y.B."/>
            <person name="Van de Peer Y."/>
            <person name="Liu Z.J."/>
        </authorList>
    </citation>
    <scope>NUCLEOTIDE SEQUENCE [LARGE SCALE GENOMIC DNA]</scope>
    <source>
        <tissue evidence="10">The whole plant</tissue>
    </source>
</reference>
<dbReference type="GO" id="GO:0006606">
    <property type="term" value="P:protein import into nucleus"/>
    <property type="evidence" value="ECO:0007669"/>
    <property type="project" value="TreeGrafter"/>
</dbReference>
<dbReference type="SUPFAM" id="SSF50978">
    <property type="entry name" value="WD40 repeat-like"/>
    <property type="match status" value="1"/>
</dbReference>
<dbReference type="GO" id="GO:0006406">
    <property type="term" value="P:mRNA export from nucleus"/>
    <property type="evidence" value="ECO:0007669"/>
    <property type="project" value="TreeGrafter"/>
</dbReference>
<proteinExistence type="predicted"/>
<accession>A0A2I0W777</accession>
<evidence type="ECO:0000256" key="5">
    <source>
        <dbReference type="ARBA" id="ARBA00023010"/>
    </source>
</evidence>
<dbReference type="Proteomes" id="UP000233837">
    <property type="component" value="Unassembled WGS sequence"/>
</dbReference>
<evidence type="ECO:0000256" key="2">
    <source>
        <dbReference type="ARBA" id="ARBA00022448"/>
    </source>
</evidence>
<dbReference type="GO" id="GO:0000056">
    <property type="term" value="P:ribosomal small subunit export from nucleus"/>
    <property type="evidence" value="ECO:0007669"/>
    <property type="project" value="InterPro"/>
</dbReference>
<evidence type="ECO:0000256" key="4">
    <source>
        <dbReference type="ARBA" id="ARBA00022927"/>
    </source>
</evidence>
<evidence type="ECO:0008006" key="12">
    <source>
        <dbReference type="Google" id="ProtNLM"/>
    </source>
</evidence>
<dbReference type="PANTHER" id="PTHR13257">
    <property type="entry name" value="NUCLEOPORIN NUP84-RELATED"/>
    <property type="match status" value="1"/>
</dbReference>
<dbReference type="GO" id="GO:0000055">
    <property type="term" value="P:ribosomal large subunit export from nucleus"/>
    <property type="evidence" value="ECO:0007669"/>
    <property type="project" value="InterPro"/>
</dbReference>
<evidence type="ECO:0000313" key="10">
    <source>
        <dbReference type="EMBL" id="PKU71501.1"/>
    </source>
</evidence>
<feature type="compositionally biased region" description="Basic and acidic residues" evidence="9">
    <location>
        <begin position="1"/>
        <end position="16"/>
    </location>
</feature>
<keyword evidence="4" id="KW-0653">Protein transport</keyword>
<keyword evidence="8" id="KW-0175">Coiled coil</keyword>
<dbReference type="Gene3D" id="2.130.10.10">
    <property type="entry name" value="YVTN repeat-like/Quinoprotein amine dehydrogenase"/>
    <property type="match status" value="1"/>
</dbReference>
<dbReference type="PANTHER" id="PTHR13257:SF0">
    <property type="entry name" value="NUCLEAR PORE COMPLEX PROTEIN NUP88"/>
    <property type="match status" value="1"/>
</dbReference>
<dbReference type="Pfam" id="PF10168">
    <property type="entry name" value="Nup88"/>
    <property type="match status" value="1"/>
</dbReference>
<keyword evidence="3" id="KW-0509">mRNA transport</keyword>
<feature type="region of interest" description="Disordered" evidence="9">
    <location>
        <begin position="1"/>
        <end position="37"/>
    </location>
</feature>
<protein>
    <recommendedName>
        <fullName evidence="12">Nuclear pore complex protein NUP88</fullName>
    </recommendedName>
</protein>
<organism evidence="10 11">
    <name type="scientific">Dendrobium catenatum</name>
    <dbReference type="NCBI Taxonomy" id="906689"/>
    <lineage>
        <taxon>Eukaryota</taxon>
        <taxon>Viridiplantae</taxon>
        <taxon>Streptophyta</taxon>
        <taxon>Embryophyta</taxon>
        <taxon>Tracheophyta</taxon>
        <taxon>Spermatophyta</taxon>
        <taxon>Magnoliopsida</taxon>
        <taxon>Liliopsida</taxon>
        <taxon>Asparagales</taxon>
        <taxon>Orchidaceae</taxon>
        <taxon>Epidendroideae</taxon>
        <taxon>Malaxideae</taxon>
        <taxon>Dendrobiinae</taxon>
        <taxon>Dendrobium</taxon>
    </lineage>
</organism>
<dbReference type="GO" id="GO:0017056">
    <property type="term" value="F:structural constituent of nuclear pore"/>
    <property type="evidence" value="ECO:0007669"/>
    <property type="project" value="InterPro"/>
</dbReference>
<dbReference type="EMBL" id="KZ502877">
    <property type="protein sequence ID" value="PKU71501.1"/>
    <property type="molecule type" value="Genomic_DNA"/>
</dbReference>
<dbReference type="InterPro" id="IPR019321">
    <property type="entry name" value="Nucleoporin_Nup88"/>
</dbReference>